<dbReference type="PANTHER" id="PTHR36966">
    <property type="entry name" value="REP-ASSOCIATED TYROSINE TRANSPOSASE"/>
    <property type="match status" value="1"/>
</dbReference>
<dbReference type="RefSeq" id="WP_138730299.1">
    <property type="nucleotide sequence ID" value="NZ_SRMP02000009.1"/>
</dbReference>
<dbReference type="NCBIfam" id="NF047646">
    <property type="entry name" value="REP_Tyr_transpos"/>
    <property type="match status" value="1"/>
</dbReference>
<sequence length="170" mass="20407">MKGNIEFFTATCLNWQNLLKAETHKKIVLASLKFLVEENRIWLYAYVTMPNHIHLLWRKQDLWIENSIAQNFLKYTAQQIKFNLLADNPQELGKYKSSQADRQYHFWERRPHQATMNNRNIVEQKLNYIHQNPVKKGLCLSNLDYPYSSANFYEGRGNDMLLTHYMDHIW</sequence>
<dbReference type="Gene3D" id="3.30.70.1290">
    <property type="entry name" value="Transposase IS200-like"/>
    <property type="match status" value="1"/>
</dbReference>
<reference evidence="2 3" key="1">
    <citation type="submission" date="2024-12" db="EMBL/GenBank/DDBJ databases">
        <authorList>
            <person name="Hu S."/>
        </authorList>
    </citation>
    <scope>NUCLEOTIDE SEQUENCE [LARGE SCALE GENOMIC DNA]</scope>
    <source>
        <strain evidence="2 3">P-25</strain>
    </source>
</reference>
<evidence type="ECO:0000313" key="3">
    <source>
        <dbReference type="Proteomes" id="UP001517367"/>
    </source>
</evidence>
<feature type="domain" description="Transposase IS200-like" evidence="1">
    <location>
        <begin position="1"/>
        <end position="132"/>
    </location>
</feature>
<proteinExistence type="predicted"/>
<dbReference type="SMART" id="SM01321">
    <property type="entry name" value="Y1_Tnp"/>
    <property type="match status" value="1"/>
</dbReference>
<dbReference type="Proteomes" id="UP001517367">
    <property type="component" value="Unassembled WGS sequence"/>
</dbReference>
<organism evidence="2 3">
    <name type="scientific">Pedobacter helvus</name>
    <dbReference type="NCBI Taxonomy" id="2563444"/>
    <lineage>
        <taxon>Bacteria</taxon>
        <taxon>Pseudomonadati</taxon>
        <taxon>Bacteroidota</taxon>
        <taxon>Sphingobacteriia</taxon>
        <taxon>Sphingobacteriales</taxon>
        <taxon>Sphingobacteriaceae</taxon>
        <taxon>Pedobacter</taxon>
    </lineage>
</organism>
<dbReference type="InterPro" id="IPR052715">
    <property type="entry name" value="RAYT_transposase"/>
</dbReference>
<dbReference type="PANTHER" id="PTHR36966:SF1">
    <property type="entry name" value="REP-ASSOCIATED TYROSINE TRANSPOSASE"/>
    <property type="match status" value="1"/>
</dbReference>
<evidence type="ECO:0000313" key="2">
    <source>
        <dbReference type="EMBL" id="MFN0291087.1"/>
    </source>
</evidence>
<dbReference type="EMBL" id="SRMP02000009">
    <property type="protein sequence ID" value="MFN0291087.1"/>
    <property type="molecule type" value="Genomic_DNA"/>
</dbReference>
<comment type="caution">
    <text evidence="2">The sequence shown here is derived from an EMBL/GenBank/DDBJ whole genome shotgun (WGS) entry which is preliminary data.</text>
</comment>
<name>A0ABW9JJI7_9SPHI</name>
<gene>
    <name evidence="2" type="ORF">E5L68_006770</name>
</gene>
<dbReference type="InterPro" id="IPR002686">
    <property type="entry name" value="Transposase_17"/>
</dbReference>
<evidence type="ECO:0000259" key="1">
    <source>
        <dbReference type="SMART" id="SM01321"/>
    </source>
</evidence>
<protein>
    <submittedName>
        <fullName evidence="2">REP-associated tyrosine transposase</fullName>
    </submittedName>
</protein>
<dbReference type="InterPro" id="IPR036515">
    <property type="entry name" value="Transposase_17_sf"/>
</dbReference>
<keyword evidence="3" id="KW-1185">Reference proteome</keyword>
<dbReference type="SUPFAM" id="SSF143422">
    <property type="entry name" value="Transposase IS200-like"/>
    <property type="match status" value="1"/>
</dbReference>
<accession>A0ABW9JJI7</accession>